<organism evidence="2 3">
    <name type="scientific">Mucor plumbeus</name>
    <dbReference type="NCBI Taxonomy" id="97098"/>
    <lineage>
        <taxon>Eukaryota</taxon>
        <taxon>Fungi</taxon>
        <taxon>Fungi incertae sedis</taxon>
        <taxon>Mucoromycota</taxon>
        <taxon>Mucoromycotina</taxon>
        <taxon>Mucoromycetes</taxon>
        <taxon>Mucorales</taxon>
        <taxon>Mucorineae</taxon>
        <taxon>Mucoraceae</taxon>
        <taxon>Mucor</taxon>
    </lineage>
</organism>
<proteinExistence type="predicted"/>
<evidence type="ECO:0000313" key="3">
    <source>
        <dbReference type="Proteomes" id="UP000650833"/>
    </source>
</evidence>
<keyword evidence="3" id="KW-1185">Reference proteome</keyword>
<evidence type="ECO:0000259" key="1">
    <source>
        <dbReference type="Pfam" id="PF09511"/>
    </source>
</evidence>
<reference evidence="2" key="1">
    <citation type="submission" date="2020-12" db="EMBL/GenBank/DDBJ databases">
        <title>Metabolic potential, ecology and presence of endohyphal bacteria is reflected in genomic diversity of Mucoromycotina.</title>
        <authorList>
            <person name="Muszewska A."/>
            <person name="Okrasinska A."/>
            <person name="Steczkiewicz K."/>
            <person name="Drgas O."/>
            <person name="Orlowska M."/>
            <person name="Perlinska-Lenart U."/>
            <person name="Aleksandrzak-Piekarczyk T."/>
            <person name="Szatraj K."/>
            <person name="Zielenkiewicz U."/>
            <person name="Pilsyk S."/>
            <person name="Malc E."/>
            <person name="Mieczkowski P."/>
            <person name="Kruszewska J.S."/>
            <person name="Biernat P."/>
            <person name="Pawlowska J."/>
        </authorList>
    </citation>
    <scope>NUCLEOTIDE SEQUENCE</scope>
    <source>
        <strain evidence="2">CBS 226.32</strain>
    </source>
</reference>
<dbReference type="Proteomes" id="UP000650833">
    <property type="component" value="Unassembled WGS sequence"/>
</dbReference>
<protein>
    <recommendedName>
        <fullName evidence="1">T4 RNA ligase 1-like N-terminal domain-containing protein</fullName>
    </recommendedName>
</protein>
<dbReference type="PANTHER" id="PTHR32004">
    <property type="entry name" value="TRNA LIGASE"/>
    <property type="match status" value="1"/>
</dbReference>
<dbReference type="OrthoDB" id="276239at2759"/>
<dbReference type="InterPro" id="IPR019039">
    <property type="entry name" value="T4-Rnl1-like_N"/>
</dbReference>
<feature type="domain" description="T4 RNA ligase 1-like N-terminal" evidence="1">
    <location>
        <begin position="68"/>
        <end position="291"/>
    </location>
</feature>
<evidence type="ECO:0000313" key="2">
    <source>
        <dbReference type="EMBL" id="KAG2197906.1"/>
    </source>
</evidence>
<comment type="caution">
    <text evidence="2">The sequence shown here is derived from an EMBL/GenBank/DDBJ whole genome shotgun (WGS) entry which is preliminary data.</text>
</comment>
<dbReference type="Pfam" id="PF09511">
    <property type="entry name" value="RNA_lig_T4_1"/>
    <property type="match status" value="1"/>
</dbReference>
<dbReference type="AlphaFoldDB" id="A0A8H7QSJ3"/>
<accession>A0A8H7QSJ3</accession>
<name>A0A8H7QSJ3_9FUNG</name>
<dbReference type="EMBL" id="JAEPRC010000410">
    <property type="protein sequence ID" value="KAG2197906.1"/>
    <property type="molecule type" value="Genomic_DNA"/>
</dbReference>
<dbReference type="GO" id="GO:0003972">
    <property type="term" value="F:RNA ligase (ATP) activity"/>
    <property type="evidence" value="ECO:0007669"/>
    <property type="project" value="TreeGrafter"/>
</dbReference>
<dbReference type="GO" id="GO:0006388">
    <property type="term" value="P:tRNA splicing, via endonucleolytic cleavage and ligation"/>
    <property type="evidence" value="ECO:0007669"/>
    <property type="project" value="TreeGrafter"/>
</dbReference>
<sequence length="373" mass="44038">MAGIAIPNFAVDQAKVRHVIEKLYQIKIDTPKELRSKDFTLEDGQIWTSWTMRESVYKKKQDTFPTMSRGLFTKKLDDRNYQIMVRGYDKFFNVLETKATQWPSIIAETQGPYEVMAKENGCIIFIAALSEDKVIVTSKHSIPIEKTDTKAHAGVGYNWVLKHLESVQLTEKDLATWLFDKNITLVAELCDDEFEQHILPYTDKDRGLYLHGINYNTPELYTLPASIVEQTAKEFGFHLTDFTVFDTVNQVKEFGNEMQQTGIYNNREVEGAVVRCKRNGMDFMFKIKNEQYLMYREYREITNAILECKDDSVSIIEPKRELKWKYEKTPFYIEWLRKRVLDKPEWFREYKSNKGIIHVRQEFERYWEIGCLL</sequence>
<dbReference type="PANTHER" id="PTHR32004:SF1">
    <property type="entry name" value="TRNA LIGASE"/>
    <property type="match status" value="1"/>
</dbReference>
<dbReference type="GO" id="GO:0005634">
    <property type="term" value="C:nucleus"/>
    <property type="evidence" value="ECO:0007669"/>
    <property type="project" value="TreeGrafter"/>
</dbReference>
<gene>
    <name evidence="2" type="ORF">INT46_003213</name>
</gene>